<dbReference type="GO" id="GO:0005737">
    <property type="term" value="C:cytoplasm"/>
    <property type="evidence" value="ECO:0007669"/>
    <property type="project" value="TreeGrafter"/>
</dbReference>
<evidence type="ECO:0000313" key="17">
    <source>
        <dbReference type="EMBL" id="RJF87956.1"/>
    </source>
</evidence>
<accession>A0A418WDA4</accession>
<keyword evidence="4 12" id="KW-0548">Nucleotidyltransferase</keyword>
<dbReference type="InterPro" id="IPR036977">
    <property type="entry name" value="DNA_primase_Znf_CHC2"/>
</dbReference>
<comment type="domain">
    <text evidence="12">Contains an N-terminal zinc-binding domain, a central core domain that contains the primase activity, and a C-terminal DnaB-binding domain.</text>
</comment>
<feature type="region of interest" description="Disordered" evidence="15">
    <location>
        <begin position="1"/>
        <end position="24"/>
    </location>
</feature>
<dbReference type="NCBIfam" id="TIGR01391">
    <property type="entry name" value="dnaG"/>
    <property type="match status" value="1"/>
</dbReference>
<dbReference type="InterPro" id="IPR050219">
    <property type="entry name" value="DnaG_primase"/>
</dbReference>
<dbReference type="GO" id="GO:0003899">
    <property type="term" value="F:DNA-directed RNA polymerase activity"/>
    <property type="evidence" value="ECO:0007669"/>
    <property type="project" value="UniProtKB-UniRule"/>
</dbReference>
<keyword evidence="3 12" id="KW-0808">Transferase</keyword>
<dbReference type="InterPro" id="IPR006171">
    <property type="entry name" value="TOPRIM_dom"/>
</dbReference>
<evidence type="ECO:0000256" key="6">
    <source>
        <dbReference type="ARBA" id="ARBA00022723"/>
    </source>
</evidence>
<dbReference type="Proteomes" id="UP000284605">
    <property type="component" value="Unassembled WGS sequence"/>
</dbReference>
<evidence type="ECO:0000256" key="7">
    <source>
        <dbReference type="ARBA" id="ARBA00022771"/>
    </source>
</evidence>
<keyword evidence="8 12" id="KW-0862">Zinc</keyword>
<evidence type="ECO:0000313" key="18">
    <source>
        <dbReference type="Proteomes" id="UP000284605"/>
    </source>
</evidence>
<dbReference type="GO" id="GO:0003677">
    <property type="term" value="F:DNA binding"/>
    <property type="evidence" value="ECO:0007669"/>
    <property type="project" value="UniProtKB-KW"/>
</dbReference>
<keyword evidence="5 12" id="KW-0235">DNA replication</keyword>
<dbReference type="InterPro" id="IPR030846">
    <property type="entry name" value="DnaG_bac"/>
</dbReference>
<dbReference type="AlphaFoldDB" id="A0A418WDA4"/>
<evidence type="ECO:0000256" key="8">
    <source>
        <dbReference type="ARBA" id="ARBA00022833"/>
    </source>
</evidence>
<evidence type="ECO:0000256" key="10">
    <source>
        <dbReference type="ARBA" id="ARBA00023125"/>
    </source>
</evidence>
<protein>
    <recommendedName>
        <fullName evidence="12 13">DNA primase</fullName>
        <ecNumber evidence="12">2.7.7.101</ecNumber>
    </recommendedName>
</protein>
<evidence type="ECO:0000256" key="2">
    <source>
        <dbReference type="ARBA" id="ARBA00022515"/>
    </source>
</evidence>
<keyword evidence="2 12" id="KW-0639">Primosome</keyword>
<evidence type="ECO:0000256" key="4">
    <source>
        <dbReference type="ARBA" id="ARBA00022695"/>
    </source>
</evidence>
<comment type="function">
    <text evidence="12 13">RNA polymerase that catalyzes the synthesis of short RNA molecules used as primers for DNA polymerase during DNA replication.</text>
</comment>
<dbReference type="GO" id="GO:1990077">
    <property type="term" value="C:primosome complex"/>
    <property type="evidence" value="ECO:0007669"/>
    <property type="project" value="UniProtKB-KW"/>
</dbReference>
<evidence type="ECO:0000256" key="1">
    <source>
        <dbReference type="ARBA" id="ARBA00022478"/>
    </source>
</evidence>
<gene>
    <name evidence="12" type="primary">dnaG</name>
    <name evidence="17" type="ORF">D3874_13770</name>
</gene>
<evidence type="ECO:0000256" key="13">
    <source>
        <dbReference type="PIRNR" id="PIRNR002811"/>
    </source>
</evidence>
<keyword evidence="11 12" id="KW-0804">Transcription</keyword>
<keyword evidence="6 12" id="KW-0479">Metal-binding</keyword>
<dbReference type="SMART" id="SM00493">
    <property type="entry name" value="TOPRIM"/>
    <property type="match status" value="1"/>
</dbReference>
<dbReference type="Pfam" id="PF01807">
    <property type="entry name" value="Zn_ribbon_DnaG"/>
    <property type="match status" value="1"/>
</dbReference>
<dbReference type="Pfam" id="PF13662">
    <property type="entry name" value="Toprim_4"/>
    <property type="match status" value="1"/>
</dbReference>
<dbReference type="InterPro" id="IPR013264">
    <property type="entry name" value="DNAG_N"/>
</dbReference>
<dbReference type="SMART" id="SM00400">
    <property type="entry name" value="ZnF_CHCC"/>
    <property type="match status" value="1"/>
</dbReference>
<evidence type="ECO:0000256" key="3">
    <source>
        <dbReference type="ARBA" id="ARBA00022679"/>
    </source>
</evidence>
<dbReference type="PROSITE" id="PS50880">
    <property type="entry name" value="TOPRIM"/>
    <property type="match status" value="1"/>
</dbReference>
<dbReference type="SUPFAM" id="SSF56731">
    <property type="entry name" value="DNA primase core"/>
    <property type="match status" value="1"/>
</dbReference>
<dbReference type="Gene3D" id="3.90.980.10">
    <property type="entry name" value="DNA primase, catalytic core, N-terminal domain"/>
    <property type="match status" value="1"/>
</dbReference>
<dbReference type="Gene3D" id="3.90.580.10">
    <property type="entry name" value="Zinc finger, CHC2-type domain"/>
    <property type="match status" value="1"/>
</dbReference>
<dbReference type="PIRSF" id="PIRSF002811">
    <property type="entry name" value="DnaG"/>
    <property type="match status" value="1"/>
</dbReference>
<dbReference type="GO" id="GO:0008270">
    <property type="term" value="F:zinc ion binding"/>
    <property type="evidence" value="ECO:0007669"/>
    <property type="project" value="UniProtKB-UniRule"/>
</dbReference>
<dbReference type="PANTHER" id="PTHR30313">
    <property type="entry name" value="DNA PRIMASE"/>
    <property type="match status" value="1"/>
</dbReference>
<feature type="compositionally biased region" description="Low complexity" evidence="15">
    <location>
        <begin position="445"/>
        <end position="456"/>
    </location>
</feature>
<dbReference type="FunFam" id="3.90.580.10:FF:000001">
    <property type="entry name" value="DNA primase"/>
    <property type="match status" value="1"/>
</dbReference>
<name>A0A418WDA4_9PROT</name>
<dbReference type="PANTHER" id="PTHR30313:SF2">
    <property type="entry name" value="DNA PRIMASE"/>
    <property type="match status" value="1"/>
</dbReference>
<dbReference type="EMBL" id="QYUK01000011">
    <property type="protein sequence ID" value="RJF87956.1"/>
    <property type="molecule type" value="Genomic_DNA"/>
</dbReference>
<dbReference type="FunFam" id="3.40.1360.10:FF:000002">
    <property type="entry name" value="DNA primase"/>
    <property type="match status" value="1"/>
</dbReference>
<dbReference type="SUPFAM" id="SSF57783">
    <property type="entry name" value="Zinc beta-ribbon"/>
    <property type="match status" value="1"/>
</dbReference>
<dbReference type="GO" id="GO:0006269">
    <property type="term" value="P:DNA replication, synthesis of primer"/>
    <property type="evidence" value="ECO:0007669"/>
    <property type="project" value="UniProtKB-UniRule"/>
</dbReference>
<comment type="catalytic activity">
    <reaction evidence="12">
        <text>ssDNA + n NTP = ssDNA/pppN(pN)n-1 hybrid + (n-1) diphosphate.</text>
        <dbReference type="EC" id="2.7.7.101"/>
    </reaction>
</comment>
<evidence type="ECO:0000256" key="9">
    <source>
        <dbReference type="ARBA" id="ARBA00022842"/>
    </source>
</evidence>
<evidence type="ECO:0000259" key="16">
    <source>
        <dbReference type="PROSITE" id="PS50880"/>
    </source>
</evidence>
<dbReference type="GO" id="GO:0000428">
    <property type="term" value="C:DNA-directed RNA polymerase complex"/>
    <property type="evidence" value="ECO:0007669"/>
    <property type="project" value="UniProtKB-KW"/>
</dbReference>
<dbReference type="Gene3D" id="3.40.1360.10">
    <property type="match status" value="1"/>
</dbReference>
<evidence type="ECO:0000256" key="12">
    <source>
        <dbReference type="HAMAP-Rule" id="MF_00974"/>
    </source>
</evidence>
<dbReference type="InterPro" id="IPR002694">
    <property type="entry name" value="Znf_CHC2"/>
</dbReference>
<dbReference type="EC" id="2.7.7.101" evidence="12"/>
<comment type="subunit">
    <text evidence="12">Monomer. Interacts with DnaB.</text>
</comment>
<dbReference type="Pfam" id="PF08275">
    <property type="entry name" value="DNAG_N"/>
    <property type="match status" value="1"/>
</dbReference>
<proteinExistence type="inferred from homology"/>
<evidence type="ECO:0000256" key="14">
    <source>
        <dbReference type="PIRSR" id="PIRSR002811-1"/>
    </source>
</evidence>
<comment type="caution">
    <text evidence="17">The sequence shown here is derived from an EMBL/GenBank/DDBJ whole genome shotgun (WGS) entry which is preliminary data.</text>
</comment>
<dbReference type="FunFam" id="3.90.980.10:FF:000001">
    <property type="entry name" value="DNA primase"/>
    <property type="match status" value="1"/>
</dbReference>
<keyword evidence="18" id="KW-1185">Reference proteome</keyword>
<keyword evidence="1 12" id="KW-0240">DNA-directed RNA polymerase</keyword>
<keyword evidence="9" id="KW-0460">Magnesium</keyword>
<dbReference type="InterPro" id="IPR006295">
    <property type="entry name" value="DNA_primase_DnaG"/>
</dbReference>
<keyword evidence="10 12" id="KW-0238">DNA-binding</keyword>
<feature type="domain" description="Toprim" evidence="16">
    <location>
        <begin position="277"/>
        <end position="359"/>
    </location>
</feature>
<reference evidence="17 18" key="1">
    <citation type="submission" date="2018-09" db="EMBL/GenBank/DDBJ databases">
        <authorList>
            <person name="Zhu H."/>
        </authorList>
    </citation>
    <scope>NUCLEOTIDE SEQUENCE [LARGE SCALE GENOMIC DNA]</scope>
    <source>
        <strain evidence="17 18">K1W22B-8</strain>
    </source>
</reference>
<feature type="zinc finger region" description="CHC2-type" evidence="12 14">
    <location>
        <begin position="59"/>
        <end position="83"/>
    </location>
</feature>
<evidence type="ECO:0000256" key="15">
    <source>
        <dbReference type="SAM" id="MobiDB-lite"/>
    </source>
</evidence>
<dbReference type="CDD" id="cd03364">
    <property type="entry name" value="TOPRIM_DnaG_primases"/>
    <property type="match status" value="1"/>
</dbReference>
<dbReference type="InterPro" id="IPR037068">
    <property type="entry name" value="DNA_primase_core_N_sf"/>
</dbReference>
<dbReference type="HAMAP" id="MF_00974">
    <property type="entry name" value="DNA_primase_DnaG"/>
    <property type="match status" value="1"/>
</dbReference>
<organism evidence="17 18">
    <name type="scientific">Oleomonas cavernae</name>
    <dbReference type="NCBI Taxonomy" id="2320859"/>
    <lineage>
        <taxon>Bacteria</taxon>
        <taxon>Pseudomonadati</taxon>
        <taxon>Pseudomonadota</taxon>
        <taxon>Alphaproteobacteria</taxon>
        <taxon>Acetobacterales</taxon>
        <taxon>Acetobacteraceae</taxon>
        <taxon>Oleomonas</taxon>
    </lineage>
</organism>
<comment type="cofactor">
    <cofactor evidence="12 13 14">
        <name>Zn(2+)</name>
        <dbReference type="ChEBI" id="CHEBI:29105"/>
    </cofactor>
    <text evidence="12 13 14">Binds 1 zinc ion per monomer.</text>
</comment>
<evidence type="ECO:0000256" key="11">
    <source>
        <dbReference type="ARBA" id="ARBA00023163"/>
    </source>
</evidence>
<comment type="similarity">
    <text evidence="12 13">Belongs to the DnaG primase family.</text>
</comment>
<dbReference type="InterPro" id="IPR034151">
    <property type="entry name" value="TOPRIM_DnaG_bac"/>
</dbReference>
<sequence length="648" mass="71388">MAGHHYPSPLPRPPPGVRAGAPMSDDVTNEIKNRLLLSTIVGRRTKITRKGRGDFMALCPFHSEKSPSFHVMDDRGAYYCFGCGEKGDVFSFVQKTENLSFREALEKLAGEAGVQLPAANPEAKAQAEKRQTLHEVLEAACTWYEAQLKTGAGQAARDYFARRGLSAATIKKFRLGFAPAANTQLKDALIARGIKDEMLVEAGLVRRPDDGRATYDYFRDRVTFPIMDPRGRVIAFGARTMGDAEPKYLNSPETALFKKGETLFNLHHARDPAYKAGRVVVCEGYMDVIALDQAGIPEAVAPLGTALTEPQIEALWRVAPEPTLCFDGDAAGQRAASRALDRALAILKPGHSLRFLTLPDKLDPDELIRRDGTAAMRALLEGAVPLIEYLWSRELAAADFATPERRAAFEARIGQLSRDITDTRVQAYYRDDLRARLRALMQPVRPARQRQQNRGPGRPGERRPWHDAPLGATQALRANQMARGQDMGVARVEGLLVLTLLRHPRLLNHVEHEVMDLHLTSPLLDRLRGELLRMPVGGADLDSEAVKGHLGAVGMADTVASLEQDSFLRTVEFTRTEAALDLVEEGWRHVLASHRRQTALRAELNEAKASYEASPTDAGIQRIQAIRDELTRIEAQVTSAGAEGGFSA</sequence>
<evidence type="ECO:0000256" key="5">
    <source>
        <dbReference type="ARBA" id="ARBA00022705"/>
    </source>
</evidence>
<feature type="region of interest" description="Disordered" evidence="15">
    <location>
        <begin position="440"/>
        <end position="467"/>
    </location>
</feature>
<keyword evidence="7 12" id="KW-0863">Zinc-finger</keyword>